<accession>A0A3B0YT09</accession>
<sequence>MRDINISTCCRALRIQAMQQRIYILLVCFASIILFTPSYAASILGTKHDFTGLNERVGVVAMSGLAFSDFGTSCVYCHLPPEKEGADTTEKGGIPGWNRFVPATANFDLYDSRTLDNKVRTPSPVSLLCLSCHDGTMAVDMTVFRPDSFNTAEDTALHLRLNGANNLMNCGKCHNGTAAHEIEIKHLGTDLQNDHPISMTYAGLTHVDPDFRPPDGPYGFDNGVKLYEGKVECASCHNVHNPDVDILLRTSAERLCETCHIK</sequence>
<dbReference type="InterPro" id="IPR036280">
    <property type="entry name" value="Multihaem_cyt_sf"/>
</dbReference>
<dbReference type="AlphaFoldDB" id="A0A3B0YT09"/>
<evidence type="ECO:0000313" key="2">
    <source>
        <dbReference type="EMBL" id="VAW84045.1"/>
    </source>
</evidence>
<gene>
    <name evidence="2" type="ORF">MNBD_GAMMA16-1460</name>
</gene>
<organism evidence="2">
    <name type="scientific">hydrothermal vent metagenome</name>
    <dbReference type="NCBI Taxonomy" id="652676"/>
    <lineage>
        <taxon>unclassified sequences</taxon>
        <taxon>metagenomes</taxon>
        <taxon>ecological metagenomes</taxon>
    </lineage>
</organism>
<dbReference type="InterPro" id="IPR010177">
    <property type="entry name" value="Paired_CXXCH_1"/>
</dbReference>
<evidence type="ECO:0000259" key="1">
    <source>
        <dbReference type="Pfam" id="PF09699"/>
    </source>
</evidence>
<dbReference type="SUPFAM" id="SSF48695">
    <property type="entry name" value="Multiheme cytochromes"/>
    <property type="match status" value="1"/>
</dbReference>
<reference evidence="2" key="1">
    <citation type="submission" date="2018-06" db="EMBL/GenBank/DDBJ databases">
        <authorList>
            <person name="Zhirakovskaya E."/>
        </authorList>
    </citation>
    <scope>NUCLEOTIDE SEQUENCE</scope>
</reference>
<dbReference type="EMBL" id="UOFO01000033">
    <property type="protein sequence ID" value="VAW84045.1"/>
    <property type="molecule type" value="Genomic_DNA"/>
</dbReference>
<proteinExistence type="predicted"/>
<protein>
    <recommendedName>
        <fullName evidence="1">Doubled CXXCH motif domain-containing protein</fullName>
    </recommendedName>
</protein>
<name>A0A3B0YT09_9ZZZZ</name>
<feature type="domain" description="Doubled CXXCH motif" evidence="1">
    <location>
        <begin position="232"/>
        <end position="260"/>
    </location>
</feature>
<dbReference type="Pfam" id="PF09699">
    <property type="entry name" value="Paired_CXXCH_1"/>
    <property type="match status" value="1"/>
</dbReference>